<evidence type="ECO:0000256" key="1">
    <source>
        <dbReference type="SAM" id="MobiDB-lite"/>
    </source>
</evidence>
<comment type="caution">
    <text evidence="2">The sequence shown here is derived from an EMBL/GenBank/DDBJ whole genome shotgun (WGS) entry which is preliminary data.</text>
</comment>
<dbReference type="RefSeq" id="WP_136383508.1">
    <property type="nucleotide sequence ID" value="NZ_SSOD01000002.1"/>
</dbReference>
<feature type="region of interest" description="Disordered" evidence="1">
    <location>
        <begin position="1"/>
        <end position="60"/>
    </location>
</feature>
<feature type="compositionally biased region" description="Low complexity" evidence="1">
    <location>
        <begin position="1"/>
        <end position="48"/>
    </location>
</feature>
<evidence type="ECO:0000313" key="3">
    <source>
        <dbReference type="Proteomes" id="UP000307956"/>
    </source>
</evidence>
<dbReference type="Proteomes" id="UP000307956">
    <property type="component" value="Unassembled WGS sequence"/>
</dbReference>
<reference evidence="2 3" key="1">
    <citation type="submission" date="2019-04" db="EMBL/GenBank/DDBJ databases">
        <title>Azoarcus rhizosphaerae sp. nov. isolated from rhizosphere of Ficus religiosa.</title>
        <authorList>
            <person name="Lin S.-Y."/>
            <person name="Hameed A."/>
            <person name="Hsu Y.-H."/>
            <person name="Young C.-C."/>
        </authorList>
    </citation>
    <scope>NUCLEOTIDE SEQUENCE [LARGE SCALE GENOMIC DNA]</scope>
    <source>
        <strain evidence="2 3">CC-YHH848</strain>
    </source>
</reference>
<protein>
    <submittedName>
        <fullName evidence="2">Uncharacterized protein</fullName>
    </submittedName>
</protein>
<gene>
    <name evidence="2" type="ORF">E6O51_03135</name>
</gene>
<name>A0A4S4AWB5_9RHOO</name>
<keyword evidence="3" id="KW-1185">Reference proteome</keyword>
<feature type="region of interest" description="Disordered" evidence="1">
    <location>
        <begin position="189"/>
        <end position="210"/>
    </location>
</feature>
<proteinExistence type="predicted"/>
<organism evidence="2 3">
    <name type="scientific">Pseudothauera rhizosphaerae</name>
    <dbReference type="NCBI Taxonomy" id="2565932"/>
    <lineage>
        <taxon>Bacteria</taxon>
        <taxon>Pseudomonadati</taxon>
        <taxon>Pseudomonadota</taxon>
        <taxon>Betaproteobacteria</taxon>
        <taxon>Rhodocyclales</taxon>
        <taxon>Zoogloeaceae</taxon>
        <taxon>Pseudothauera</taxon>
    </lineage>
</organism>
<dbReference type="EMBL" id="SSOD01000002">
    <property type="protein sequence ID" value="THF64319.1"/>
    <property type="molecule type" value="Genomic_DNA"/>
</dbReference>
<sequence>MDQETMMTEAPTTTEGAASQEAAAAPEKGQQAAGEQQTQGEQQVQQPEAKPEQKEVAPEQYADFTFEEGAAPLDAEVAADIKATAKELGLSQEKAQKLADLAVKRTAAAQQQQVERLQQARTEWADTARADQEFGGEKLNENLAVARKALDAFGSPELKSLLNESGLGNHPEFIRLLYRTGKAISEDRIVTGGAPTGPKDAAKTLFPDMN</sequence>
<evidence type="ECO:0000313" key="2">
    <source>
        <dbReference type="EMBL" id="THF64319.1"/>
    </source>
</evidence>
<dbReference type="AlphaFoldDB" id="A0A4S4AWB5"/>
<accession>A0A4S4AWB5</accession>
<dbReference type="OrthoDB" id="9131103at2"/>